<dbReference type="EMBL" id="KN831953">
    <property type="protein sequence ID" value="KIO09978.1"/>
    <property type="molecule type" value="Genomic_DNA"/>
</dbReference>
<evidence type="ECO:0000313" key="1">
    <source>
        <dbReference type="EMBL" id="KIO09978.1"/>
    </source>
</evidence>
<protein>
    <submittedName>
        <fullName evidence="1">Uncharacterized protein</fullName>
    </submittedName>
</protein>
<dbReference type="AlphaFoldDB" id="A0A0C3JLF2"/>
<proteinExistence type="predicted"/>
<dbReference type="HOGENOM" id="CLU_3033331_0_0_1"/>
<name>A0A0C3JLF2_PISTI</name>
<reference evidence="2" key="2">
    <citation type="submission" date="2015-01" db="EMBL/GenBank/DDBJ databases">
        <title>Evolutionary Origins and Diversification of the Mycorrhizal Mutualists.</title>
        <authorList>
            <consortium name="DOE Joint Genome Institute"/>
            <consortium name="Mycorrhizal Genomics Consortium"/>
            <person name="Kohler A."/>
            <person name="Kuo A."/>
            <person name="Nagy L.G."/>
            <person name="Floudas D."/>
            <person name="Copeland A."/>
            <person name="Barry K.W."/>
            <person name="Cichocki N."/>
            <person name="Veneault-Fourrey C."/>
            <person name="LaButti K."/>
            <person name="Lindquist E.A."/>
            <person name="Lipzen A."/>
            <person name="Lundell T."/>
            <person name="Morin E."/>
            <person name="Murat C."/>
            <person name="Riley R."/>
            <person name="Ohm R."/>
            <person name="Sun H."/>
            <person name="Tunlid A."/>
            <person name="Henrissat B."/>
            <person name="Grigoriev I.V."/>
            <person name="Hibbett D.S."/>
            <person name="Martin F."/>
        </authorList>
    </citation>
    <scope>NUCLEOTIDE SEQUENCE [LARGE SCALE GENOMIC DNA]</scope>
    <source>
        <strain evidence="2">Marx 270</strain>
    </source>
</reference>
<accession>A0A0C3JLF2</accession>
<sequence length="55" mass="6027">MSWCQWMGDKQLKNGIKHAVDTIRCVTSVLSCIPFTILIDAGVGEYCCAAVSYSL</sequence>
<keyword evidence="2" id="KW-1185">Reference proteome</keyword>
<dbReference type="InParanoid" id="A0A0C3JLF2"/>
<organism evidence="1 2">
    <name type="scientific">Pisolithus tinctorius Marx 270</name>
    <dbReference type="NCBI Taxonomy" id="870435"/>
    <lineage>
        <taxon>Eukaryota</taxon>
        <taxon>Fungi</taxon>
        <taxon>Dikarya</taxon>
        <taxon>Basidiomycota</taxon>
        <taxon>Agaricomycotina</taxon>
        <taxon>Agaricomycetes</taxon>
        <taxon>Agaricomycetidae</taxon>
        <taxon>Boletales</taxon>
        <taxon>Sclerodermatineae</taxon>
        <taxon>Pisolithaceae</taxon>
        <taxon>Pisolithus</taxon>
    </lineage>
</organism>
<dbReference type="Proteomes" id="UP000054217">
    <property type="component" value="Unassembled WGS sequence"/>
</dbReference>
<evidence type="ECO:0000313" key="2">
    <source>
        <dbReference type="Proteomes" id="UP000054217"/>
    </source>
</evidence>
<gene>
    <name evidence="1" type="ORF">M404DRAFT_995963</name>
</gene>
<reference evidence="1 2" key="1">
    <citation type="submission" date="2014-04" db="EMBL/GenBank/DDBJ databases">
        <authorList>
            <consortium name="DOE Joint Genome Institute"/>
            <person name="Kuo A."/>
            <person name="Kohler A."/>
            <person name="Costa M.D."/>
            <person name="Nagy L.G."/>
            <person name="Floudas D."/>
            <person name="Copeland A."/>
            <person name="Barry K.W."/>
            <person name="Cichocki N."/>
            <person name="Veneault-Fourrey C."/>
            <person name="LaButti K."/>
            <person name="Lindquist E.A."/>
            <person name="Lipzen A."/>
            <person name="Lundell T."/>
            <person name="Morin E."/>
            <person name="Murat C."/>
            <person name="Sun H."/>
            <person name="Tunlid A."/>
            <person name="Henrissat B."/>
            <person name="Grigoriev I.V."/>
            <person name="Hibbett D.S."/>
            <person name="Martin F."/>
            <person name="Nordberg H.P."/>
            <person name="Cantor M.N."/>
            <person name="Hua S.X."/>
        </authorList>
    </citation>
    <scope>NUCLEOTIDE SEQUENCE [LARGE SCALE GENOMIC DNA]</scope>
    <source>
        <strain evidence="1 2">Marx 270</strain>
    </source>
</reference>